<evidence type="ECO:0000259" key="12">
    <source>
        <dbReference type="PROSITE" id="PS50936"/>
    </source>
</evidence>
<keyword evidence="5 10" id="KW-0547">Nucleotide-binding</keyword>
<evidence type="ECO:0000259" key="13">
    <source>
        <dbReference type="PROSITE" id="PS51721"/>
    </source>
</evidence>
<dbReference type="CDD" id="cd01854">
    <property type="entry name" value="YjeQ_EngC"/>
    <property type="match status" value="1"/>
</dbReference>
<feature type="compositionally biased region" description="Basic and acidic residues" evidence="11">
    <location>
        <begin position="355"/>
        <end position="367"/>
    </location>
</feature>
<feature type="binding site" evidence="10">
    <location>
        <begin position="213"/>
        <end position="221"/>
    </location>
    <ligand>
        <name>GTP</name>
        <dbReference type="ChEBI" id="CHEBI:37565"/>
    </ligand>
</feature>
<feature type="binding site" evidence="10">
    <location>
        <position position="293"/>
    </location>
    <ligand>
        <name>Zn(2+)</name>
        <dbReference type="ChEBI" id="CHEBI:29105"/>
    </ligand>
</feature>
<keyword evidence="15" id="KW-1185">Reference proteome</keyword>
<dbReference type="PROSITE" id="PS51721">
    <property type="entry name" value="G_CP"/>
    <property type="match status" value="1"/>
</dbReference>
<evidence type="ECO:0000256" key="10">
    <source>
        <dbReference type="HAMAP-Rule" id="MF_01820"/>
    </source>
</evidence>
<dbReference type="GO" id="GO:0005737">
    <property type="term" value="C:cytoplasm"/>
    <property type="evidence" value="ECO:0007669"/>
    <property type="project" value="UniProtKB-SubCell"/>
</dbReference>
<dbReference type="GO" id="GO:0003924">
    <property type="term" value="F:GTPase activity"/>
    <property type="evidence" value="ECO:0007669"/>
    <property type="project" value="UniProtKB-UniRule"/>
</dbReference>
<feature type="domain" description="EngC GTPase" evidence="12">
    <location>
        <begin position="122"/>
        <end position="268"/>
    </location>
</feature>
<evidence type="ECO:0000256" key="9">
    <source>
        <dbReference type="ARBA" id="ARBA00023134"/>
    </source>
</evidence>
<dbReference type="Gene3D" id="3.40.50.300">
    <property type="entry name" value="P-loop containing nucleotide triphosphate hydrolases"/>
    <property type="match status" value="1"/>
</dbReference>
<dbReference type="InterPro" id="IPR027417">
    <property type="entry name" value="P-loop_NTPase"/>
</dbReference>
<keyword evidence="6 10" id="KW-0378">Hydrolase</keyword>
<organism evidence="14 15">
    <name type="scientific">Actinocatenispora thailandica</name>
    <dbReference type="NCBI Taxonomy" id="227318"/>
    <lineage>
        <taxon>Bacteria</taxon>
        <taxon>Bacillati</taxon>
        <taxon>Actinomycetota</taxon>
        <taxon>Actinomycetes</taxon>
        <taxon>Micromonosporales</taxon>
        <taxon>Micromonosporaceae</taxon>
        <taxon>Actinocatenispora</taxon>
    </lineage>
</organism>
<keyword evidence="4 10" id="KW-0699">rRNA-binding</keyword>
<evidence type="ECO:0000256" key="2">
    <source>
        <dbReference type="ARBA" id="ARBA00022517"/>
    </source>
</evidence>
<feature type="domain" description="CP-type G" evidence="13">
    <location>
        <begin position="113"/>
        <end position="270"/>
    </location>
</feature>
<dbReference type="GO" id="GO:0019843">
    <property type="term" value="F:rRNA binding"/>
    <property type="evidence" value="ECO:0007669"/>
    <property type="project" value="UniProtKB-KW"/>
</dbReference>
<feature type="binding site" evidence="10">
    <location>
        <begin position="161"/>
        <end position="164"/>
    </location>
    <ligand>
        <name>GTP</name>
        <dbReference type="ChEBI" id="CHEBI:37565"/>
    </ligand>
</feature>
<keyword evidence="1 10" id="KW-0963">Cytoplasm</keyword>
<dbReference type="InterPro" id="IPR030378">
    <property type="entry name" value="G_CP_dom"/>
</dbReference>
<dbReference type="AlphaFoldDB" id="A0A7R7HWG5"/>
<feature type="binding site" evidence="10">
    <location>
        <position position="300"/>
    </location>
    <ligand>
        <name>Zn(2+)</name>
        <dbReference type="ChEBI" id="CHEBI:29105"/>
    </ligand>
</feature>
<reference evidence="14 15" key="1">
    <citation type="submission" date="2020-08" db="EMBL/GenBank/DDBJ databases">
        <title>Whole genome shotgun sequence of Actinocatenispora thailandica NBRC 105041.</title>
        <authorList>
            <person name="Komaki H."/>
            <person name="Tamura T."/>
        </authorList>
    </citation>
    <scope>NUCLEOTIDE SEQUENCE [LARGE SCALE GENOMIC DNA]</scope>
    <source>
        <strain evidence="14 15">NBRC 105041</strain>
    </source>
</reference>
<dbReference type="SUPFAM" id="SSF52540">
    <property type="entry name" value="P-loop containing nucleoside triphosphate hydrolases"/>
    <property type="match status" value="1"/>
</dbReference>
<dbReference type="KEGG" id="atl:Athai_25650"/>
<evidence type="ECO:0000313" key="15">
    <source>
        <dbReference type="Proteomes" id="UP000611640"/>
    </source>
</evidence>
<proteinExistence type="inferred from homology"/>
<comment type="subunit">
    <text evidence="10">Monomer. Associates with 30S ribosomal subunit, binds 16S rRNA.</text>
</comment>
<evidence type="ECO:0000256" key="6">
    <source>
        <dbReference type="ARBA" id="ARBA00022801"/>
    </source>
</evidence>
<comment type="subcellular location">
    <subcellularLocation>
        <location evidence="10">Cytoplasm</location>
    </subcellularLocation>
</comment>
<evidence type="ECO:0000256" key="7">
    <source>
        <dbReference type="ARBA" id="ARBA00022833"/>
    </source>
</evidence>
<evidence type="ECO:0000256" key="1">
    <source>
        <dbReference type="ARBA" id="ARBA00022490"/>
    </source>
</evidence>
<sequence length="367" mass="38343">MPSNLAAAHPAPVDLASLGWDAERARSFTSYARSGCRPARVSRVDRGVYAVLTAEGAVRTTAAGRLLAAAAADLSTLPVAGDWVALRDWPDGHTTVETVLPRRSSVVRNSAGRDSLGQILAANVDVAAVVEALDPDPDAGRIERLVALVLQSGAAPLVLLTKADRVPDPAGLVAQLARSAPGIEVLPISSRDPAGVADLARRVGHGRTLGLFGASGVGKSSLVNALVGTSVLVTRALRADGRGRHTTTFRALVPLPGGGAVLDTPGVRSVGLDDTEDGLRAAFADVAMLAAECRFRDCRHQDEPGCAVLAAVEDGSLPARRLASWRKLAAELAWQDERRGARVAAARRAAARRARATDRRRGRHEPS</sequence>
<dbReference type="GO" id="GO:0046872">
    <property type="term" value="F:metal ion binding"/>
    <property type="evidence" value="ECO:0007669"/>
    <property type="project" value="UniProtKB-KW"/>
</dbReference>
<evidence type="ECO:0000313" key="14">
    <source>
        <dbReference type="EMBL" id="BCJ35062.1"/>
    </source>
</evidence>
<evidence type="ECO:0000256" key="11">
    <source>
        <dbReference type="SAM" id="MobiDB-lite"/>
    </source>
</evidence>
<evidence type="ECO:0000256" key="5">
    <source>
        <dbReference type="ARBA" id="ARBA00022741"/>
    </source>
</evidence>
<dbReference type="GO" id="GO:0042274">
    <property type="term" value="P:ribosomal small subunit biogenesis"/>
    <property type="evidence" value="ECO:0007669"/>
    <property type="project" value="UniProtKB-UniRule"/>
</dbReference>
<keyword evidence="3 10" id="KW-0479">Metal-binding</keyword>
<dbReference type="InterPro" id="IPR010914">
    <property type="entry name" value="RsgA_GTPase_dom"/>
</dbReference>
<dbReference type="Pfam" id="PF03193">
    <property type="entry name" value="RsgA_GTPase"/>
    <property type="match status" value="1"/>
</dbReference>
<dbReference type="InterPro" id="IPR004881">
    <property type="entry name" value="Ribosome_biogen_GTPase_RsgA"/>
</dbReference>
<dbReference type="PANTHER" id="PTHR32120:SF10">
    <property type="entry name" value="SMALL RIBOSOMAL SUBUNIT BIOGENESIS GTPASE RSGA"/>
    <property type="match status" value="1"/>
</dbReference>
<keyword evidence="2 10" id="KW-0690">Ribosome biogenesis</keyword>
<dbReference type="Gene3D" id="1.10.40.50">
    <property type="entry name" value="Probable gtpase engc, domain 3"/>
    <property type="match status" value="1"/>
</dbReference>
<keyword evidence="8 10" id="KW-0694">RNA-binding</keyword>
<comment type="cofactor">
    <cofactor evidence="10">
        <name>Zn(2+)</name>
        <dbReference type="ChEBI" id="CHEBI:29105"/>
    </cofactor>
    <text evidence="10">Binds 1 zinc ion per subunit.</text>
</comment>
<feature type="binding site" evidence="10">
    <location>
        <position position="298"/>
    </location>
    <ligand>
        <name>Zn(2+)</name>
        <dbReference type="ChEBI" id="CHEBI:29105"/>
    </ligand>
</feature>
<keyword evidence="9 10" id="KW-0342">GTP-binding</keyword>
<accession>A0A7R7HWG5</accession>
<dbReference type="PANTHER" id="PTHR32120">
    <property type="entry name" value="SMALL RIBOSOMAL SUBUNIT BIOGENESIS GTPASE RSGA"/>
    <property type="match status" value="1"/>
</dbReference>
<evidence type="ECO:0000256" key="8">
    <source>
        <dbReference type="ARBA" id="ARBA00022884"/>
    </source>
</evidence>
<feature type="region of interest" description="Disordered" evidence="11">
    <location>
        <begin position="345"/>
        <end position="367"/>
    </location>
</feature>
<evidence type="ECO:0000256" key="3">
    <source>
        <dbReference type="ARBA" id="ARBA00022723"/>
    </source>
</evidence>
<name>A0A7R7HWG5_9ACTN</name>
<comment type="function">
    <text evidence="10">One of several proteins that assist in the late maturation steps of the functional core of the 30S ribosomal subunit. Helps release RbfA from mature subunits. May play a role in the assembly of ribosomal proteins into the subunit. Circularly permuted GTPase that catalyzes slow GTP hydrolysis, GTPase activity is stimulated by the 30S ribosomal subunit.</text>
</comment>
<feature type="binding site" evidence="10">
    <location>
        <position position="306"/>
    </location>
    <ligand>
        <name>Zn(2+)</name>
        <dbReference type="ChEBI" id="CHEBI:29105"/>
    </ligand>
</feature>
<dbReference type="PROSITE" id="PS50936">
    <property type="entry name" value="ENGC_GTPASE"/>
    <property type="match status" value="1"/>
</dbReference>
<dbReference type="NCBIfam" id="TIGR00157">
    <property type="entry name" value="ribosome small subunit-dependent GTPase A"/>
    <property type="match status" value="1"/>
</dbReference>
<keyword evidence="7 10" id="KW-0862">Zinc</keyword>
<comment type="similarity">
    <text evidence="10">Belongs to the TRAFAC class YlqF/YawG GTPase family. RsgA subfamily.</text>
</comment>
<dbReference type="GO" id="GO:0005525">
    <property type="term" value="F:GTP binding"/>
    <property type="evidence" value="ECO:0007669"/>
    <property type="project" value="UniProtKB-UniRule"/>
</dbReference>
<dbReference type="EMBL" id="AP023355">
    <property type="protein sequence ID" value="BCJ35062.1"/>
    <property type="molecule type" value="Genomic_DNA"/>
</dbReference>
<dbReference type="Proteomes" id="UP000611640">
    <property type="component" value="Chromosome"/>
</dbReference>
<protein>
    <recommendedName>
        <fullName evidence="10">Small ribosomal subunit biogenesis GTPase RsgA</fullName>
        <ecNumber evidence="10">3.6.1.-</ecNumber>
    </recommendedName>
</protein>
<evidence type="ECO:0000256" key="4">
    <source>
        <dbReference type="ARBA" id="ARBA00022730"/>
    </source>
</evidence>
<dbReference type="RefSeq" id="WP_203961677.1">
    <property type="nucleotide sequence ID" value="NZ_AP023355.1"/>
</dbReference>
<dbReference type="HAMAP" id="MF_01820">
    <property type="entry name" value="GTPase_RsgA"/>
    <property type="match status" value="1"/>
</dbReference>
<gene>
    <name evidence="10 14" type="primary">rsgA</name>
    <name evidence="14" type="ORF">Athai_25650</name>
</gene>
<dbReference type="EC" id="3.6.1.-" evidence="10"/>